<dbReference type="Pfam" id="PF13193">
    <property type="entry name" value="AMP-binding_C"/>
    <property type="match status" value="1"/>
</dbReference>
<evidence type="ECO:0000256" key="2">
    <source>
        <dbReference type="ARBA" id="ARBA00022598"/>
    </source>
</evidence>
<dbReference type="InterPro" id="IPR042099">
    <property type="entry name" value="ANL_N_sf"/>
</dbReference>
<dbReference type="EMBL" id="CAJPVI010000008">
    <property type="protein sequence ID" value="CAG2139928.1"/>
    <property type="molecule type" value="Genomic_DNA"/>
</dbReference>
<feature type="domain" description="AMP-dependent synthetase/ligase" evidence="3">
    <location>
        <begin position="10"/>
        <end position="371"/>
    </location>
</feature>
<keyword evidence="2 5" id="KW-0436">Ligase</keyword>
<dbReference type="PANTHER" id="PTHR24096">
    <property type="entry name" value="LONG-CHAIN-FATTY-ACID--COA LIGASE"/>
    <property type="match status" value="1"/>
</dbReference>
<evidence type="ECO:0000313" key="5">
    <source>
        <dbReference type="EMBL" id="CAG2139928.1"/>
    </source>
</evidence>
<accession>A0ABM8TEW2</accession>
<dbReference type="PROSITE" id="PS00455">
    <property type="entry name" value="AMP_BINDING"/>
    <property type="match status" value="1"/>
</dbReference>
<dbReference type="InterPro" id="IPR025110">
    <property type="entry name" value="AMP-bd_C"/>
</dbReference>
<feature type="domain" description="AMP-binding enzyme C-terminal" evidence="4">
    <location>
        <begin position="422"/>
        <end position="497"/>
    </location>
</feature>
<name>A0ABM8TEW2_9BURK</name>
<dbReference type="Pfam" id="PF00501">
    <property type="entry name" value="AMP-binding"/>
    <property type="match status" value="1"/>
</dbReference>
<comment type="caution">
    <text evidence="5">The sequence shown here is derived from an EMBL/GenBank/DDBJ whole genome shotgun (WGS) entry which is preliminary data.</text>
</comment>
<protein>
    <submittedName>
        <fullName evidence="5">Long-chain-fatty-acid--CoA ligase FadD13</fullName>
        <ecNumber evidence="5">6.2.1.3</ecNumber>
    </submittedName>
</protein>
<keyword evidence="6" id="KW-1185">Reference proteome</keyword>
<dbReference type="Proteomes" id="UP000672657">
    <property type="component" value="Unassembled WGS sequence"/>
</dbReference>
<dbReference type="RefSeq" id="WP_211952920.1">
    <property type="nucleotide sequence ID" value="NZ_CAJPVI010000008.1"/>
</dbReference>
<sequence length="515" mass="56461">MTAIPPRSIELWAQKKPHEAAIAEGSDSLTWADLDDAANRAAHALRALGVGPADVVAVRMHPRIEWGIVAGALAKLGCAMVGLNYRLTPGEIRHVIADSKTTVLVCDDAQPAQLLPALEGLPIKLAISVDADCPGFVPYARLLEGRGEKLYAEADPRLIIYTSGTTGQPKGVELDRSADLDEAALREFLKNRVIYTPFSDHDVTLINMPFHHAAGPMQFWASMAQGNKVVLQRRFDAEDTLRIIAEHRVSHWTAVPTMFKRIAALPQAVQDAADRSSLREIRTGTAPITHELKDWILRYFGEHLLHEVYGASEIGVVAVLRPEMQRHKPASCGLPLPYAKIEIRDADGSELPTGQAGEMWVKSPVTISGYLNAPPLGPDTLDANGFFRTGDVGYKDEDGFLYITDRAKDMIIAGGVNIYPAEIEAVLQRHPAVLDAAVIGVPDDEFGERVFAFCELKPGKSTDGAALIAHCEPLLASYKRPRQVFIMEELPRNAMGKLLKKDLRAPYWKGKSRQV</sequence>
<dbReference type="EC" id="6.2.1.3" evidence="5"/>
<dbReference type="InterPro" id="IPR020845">
    <property type="entry name" value="AMP-binding_CS"/>
</dbReference>
<evidence type="ECO:0000313" key="6">
    <source>
        <dbReference type="Proteomes" id="UP000672657"/>
    </source>
</evidence>
<dbReference type="SUPFAM" id="SSF56801">
    <property type="entry name" value="Acetyl-CoA synthetase-like"/>
    <property type="match status" value="1"/>
</dbReference>
<dbReference type="Gene3D" id="3.30.300.30">
    <property type="match status" value="1"/>
</dbReference>
<dbReference type="GO" id="GO:0004467">
    <property type="term" value="F:long-chain fatty acid-CoA ligase activity"/>
    <property type="evidence" value="ECO:0007669"/>
    <property type="project" value="UniProtKB-EC"/>
</dbReference>
<gene>
    <name evidence="5" type="ORF">LMG26411_01801</name>
</gene>
<organism evidence="5 6">
    <name type="scientific">Cupriavidus numazuensis</name>
    <dbReference type="NCBI Taxonomy" id="221992"/>
    <lineage>
        <taxon>Bacteria</taxon>
        <taxon>Pseudomonadati</taxon>
        <taxon>Pseudomonadota</taxon>
        <taxon>Betaproteobacteria</taxon>
        <taxon>Burkholderiales</taxon>
        <taxon>Burkholderiaceae</taxon>
        <taxon>Cupriavidus</taxon>
    </lineage>
</organism>
<comment type="similarity">
    <text evidence="1">Belongs to the ATP-dependent AMP-binding enzyme family.</text>
</comment>
<dbReference type="InterPro" id="IPR045851">
    <property type="entry name" value="AMP-bd_C_sf"/>
</dbReference>
<evidence type="ECO:0000256" key="1">
    <source>
        <dbReference type="ARBA" id="ARBA00006432"/>
    </source>
</evidence>
<evidence type="ECO:0000259" key="4">
    <source>
        <dbReference type="Pfam" id="PF13193"/>
    </source>
</evidence>
<evidence type="ECO:0000259" key="3">
    <source>
        <dbReference type="Pfam" id="PF00501"/>
    </source>
</evidence>
<dbReference type="PANTHER" id="PTHR24096:SF149">
    <property type="entry name" value="AMP-BINDING DOMAIN-CONTAINING PROTEIN-RELATED"/>
    <property type="match status" value="1"/>
</dbReference>
<dbReference type="InterPro" id="IPR000873">
    <property type="entry name" value="AMP-dep_synth/lig_dom"/>
</dbReference>
<dbReference type="Gene3D" id="3.40.50.12780">
    <property type="entry name" value="N-terminal domain of ligase-like"/>
    <property type="match status" value="1"/>
</dbReference>
<reference evidence="5 6" key="1">
    <citation type="submission" date="2021-03" db="EMBL/GenBank/DDBJ databases">
        <authorList>
            <person name="Peeters C."/>
        </authorList>
    </citation>
    <scope>NUCLEOTIDE SEQUENCE [LARGE SCALE GENOMIC DNA]</scope>
    <source>
        <strain evidence="5 6">LMG 26411</strain>
    </source>
</reference>
<proteinExistence type="inferred from homology"/>